<proteinExistence type="predicted"/>
<accession>A0A8S5UST5</accession>
<organism evidence="1">
    <name type="scientific">Myoviridae sp. ctijX18</name>
    <dbReference type="NCBI Taxonomy" id="2825154"/>
    <lineage>
        <taxon>Viruses</taxon>
        <taxon>Duplodnaviria</taxon>
        <taxon>Heunggongvirae</taxon>
        <taxon>Uroviricota</taxon>
        <taxon>Caudoviricetes</taxon>
    </lineage>
</organism>
<protein>
    <submittedName>
        <fullName evidence="1">Uncharacterized protein</fullName>
    </submittedName>
</protein>
<name>A0A8S5UST5_9CAUD</name>
<reference evidence="1" key="1">
    <citation type="journal article" date="2021" name="Proc. Natl. Acad. Sci. U.S.A.">
        <title>A Catalog of Tens of Thousands of Viruses from Human Metagenomes Reveals Hidden Associations with Chronic Diseases.</title>
        <authorList>
            <person name="Tisza M.J."/>
            <person name="Buck C.B."/>
        </authorList>
    </citation>
    <scope>NUCLEOTIDE SEQUENCE</scope>
    <source>
        <strain evidence="1">CtijX18</strain>
    </source>
</reference>
<dbReference type="EMBL" id="BK016133">
    <property type="protein sequence ID" value="DAF97541.1"/>
    <property type="molecule type" value="Genomic_DNA"/>
</dbReference>
<evidence type="ECO:0000313" key="1">
    <source>
        <dbReference type="EMBL" id="DAF97541.1"/>
    </source>
</evidence>
<sequence length="157" mass="18499">MENTIYHSGNRYSVTYLADICLIDIYVYFQEELLKKKLSSWDFRTCGYESVHHFFLVHLPELYDEYVNPERNSDKYVQFVETITNIGLDIQVADTILKYLDTLVNEVLDKAKAANKECVYIQVQEDTDYLPVASVYCLRYQNNIGVDTYVPRQENCY</sequence>